<dbReference type="KEGG" id="cari:FNU76_14115"/>
<evidence type="ECO:0000313" key="2">
    <source>
        <dbReference type="Proteomes" id="UP000317550"/>
    </source>
</evidence>
<evidence type="ECO:0000313" key="1">
    <source>
        <dbReference type="EMBL" id="QDQ27399.1"/>
    </source>
</evidence>
<dbReference type="Proteomes" id="UP000317550">
    <property type="component" value="Chromosome"/>
</dbReference>
<dbReference type="RefSeq" id="WP_144278792.1">
    <property type="nucleotide sequence ID" value="NZ_CP041730.1"/>
</dbReference>
<proteinExistence type="predicted"/>
<dbReference type="AlphaFoldDB" id="A0A516SGV2"/>
<name>A0A516SGV2_9NEIS</name>
<gene>
    <name evidence="1" type="ORF">FNU76_14115</name>
</gene>
<keyword evidence="2" id="KW-1185">Reference proteome</keyword>
<organism evidence="1 2">
    <name type="scientific">Chitinimonas arctica</name>
    <dbReference type="NCBI Taxonomy" id="2594795"/>
    <lineage>
        <taxon>Bacteria</taxon>
        <taxon>Pseudomonadati</taxon>
        <taxon>Pseudomonadota</taxon>
        <taxon>Betaproteobacteria</taxon>
        <taxon>Neisseriales</taxon>
        <taxon>Chitinibacteraceae</taxon>
        <taxon>Chitinimonas</taxon>
    </lineage>
</organism>
<accession>A0A516SGV2</accession>
<dbReference type="EMBL" id="CP041730">
    <property type="protein sequence ID" value="QDQ27399.1"/>
    <property type="molecule type" value="Genomic_DNA"/>
</dbReference>
<sequence length="330" mass="33965">MMNPNLPDDELENADVSAAFAALEPAVPPLALDAAILAAACEAVRPSAQVLKFPAAGAAAANADAAPPRPRHNWRMPLGLAASVVLAVGVSLQLRDSGQAKLEEALPIPPSASTDMMDSVPITAPVSIPAPAAETPSAAPEAVVALPKPMAPPPLAAERSASVGAAPAADQQMEKRKEMRADLAEPTLQVTGRLFPQTTSAAAAPVWLSPVPPSAIVAPPLPAAGVASPPLNKAVAPAVPYESAIAGESAAPKAEPRAKAAAPALQKRMNEVPPPASKLDESPQAMQAAILNLLETGREAEAKRLLKTLRERWPDYVLPAELARLEEPPR</sequence>
<protein>
    <submittedName>
        <fullName evidence="1">Uncharacterized protein</fullName>
    </submittedName>
</protein>
<reference evidence="2" key="1">
    <citation type="submission" date="2019-07" db="EMBL/GenBank/DDBJ databases">
        <title>Chitinimonas sp. nov., isolated from Ny-Alesund, arctica soil.</title>
        <authorList>
            <person name="Xu Q."/>
            <person name="Peng F."/>
        </authorList>
    </citation>
    <scope>NUCLEOTIDE SEQUENCE [LARGE SCALE GENOMIC DNA]</scope>
    <source>
        <strain evidence="2">R3-44</strain>
    </source>
</reference>